<dbReference type="AlphaFoldDB" id="A0A0F4TIU0"/>
<comment type="caution">
    <text evidence="3">The sequence shown here is derived from an EMBL/GenBank/DDBJ whole genome shotgun (WGS) entry which is preliminary data.</text>
</comment>
<reference evidence="3 4" key="1">
    <citation type="submission" date="2015-03" db="EMBL/GenBank/DDBJ databases">
        <title>Comparative genomics of Pseudomonas insights into diversity of traits involved in vanlence and defense.</title>
        <authorList>
            <person name="Qin Y."/>
        </authorList>
    </citation>
    <scope>NUCLEOTIDE SEQUENCE [LARGE SCALE GENOMIC DNA]</scope>
    <source>
        <strain evidence="3 4">C8</strain>
    </source>
</reference>
<dbReference type="Gene3D" id="3.30.428.10">
    <property type="entry name" value="HIT-like"/>
    <property type="match status" value="1"/>
</dbReference>
<evidence type="ECO:0000313" key="4">
    <source>
        <dbReference type="Proteomes" id="UP000033588"/>
    </source>
</evidence>
<organism evidence="3 4">
    <name type="scientific">Pseudomonas fluorescens</name>
    <dbReference type="NCBI Taxonomy" id="294"/>
    <lineage>
        <taxon>Bacteria</taxon>
        <taxon>Pseudomonadati</taxon>
        <taxon>Pseudomonadota</taxon>
        <taxon>Gammaproteobacteria</taxon>
        <taxon>Pseudomonadales</taxon>
        <taxon>Pseudomonadaceae</taxon>
        <taxon>Pseudomonas</taxon>
    </lineage>
</organism>
<dbReference type="InterPro" id="IPR036265">
    <property type="entry name" value="HIT-like_sf"/>
</dbReference>
<sequence length="147" mass="17070">MSARTIYSGKHIVISHCRDCDIPGYMIISLKRKIFKLEELSSTESAELMKGLAFTERALNTLFSPEKIYIMRISELNHELHFHVFPRYASVTKLYLAEHNERIIDGPFFFSWTRKKFSSSQPEPTQEVLNAQSILTETLNSYFSQSL</sequence>
<comment type="caution">
    <text evidence="1">Lacks conserved residue(s) required for the propagation of feature annotation.</text>
</comment>
<proteinExistence type="predicted"/>
<dbReference type="RefSeq" id="WP_046041966.1">
    <property type="nucleotide sequence ID" value="NZ_LACC01000023.1"/>
</dbReference>
<protein>
    <recommendedName>
        <fullName evidence="2">HIT domain-containing protein</fullName>
    </recommendedName>
</protein>
<evidence type="ECO:0000256" key="1">
    <source>
        <dbReference type="PROSITE-ProRule" id="PRU00464"/>
    </source>
</evidence>
<gene>
    <name evidence="3" type="ORF">VC35_19065</name>
</gene>
<dbReference type="OrthoDB" id="8592405at2"/>
<dbReference type="GO" id="GO:0003824">
    <property type="term" value="F:catalytic activity"/>
    <property type="evidence" value="ECO:0007669"/>
    <property type="project" value="InterPro"/>
</dbReference>
<dbReference type="Proteomes" id="UP000033588">
    <property type="component" value="Unassembled WGS sequence"/>
</dbReference>
<evidence type="ECO:0000313" key="3">
    <source>
        <dbReference type="EMBL" id="KJZ43954.1"/>
    </source>
</evidence>
<name>A0A0F4TIU0_PSEFL</name>
<evidence type="ECO:0000259" key="2">
    <source>
        <dbReference type="PROSITE" id="PS51084"/>
    </source>
</evidence>
<dbReference type="SUPFAM" id="SSF54197">
    <property type="entry name" value="HIT-like"/>
    <property type="match status" value="1"/>
</dbReference>
<feature type="domain" description="HIT" evidence="2">
    <location>
        <begin position="1"/>
        <end position="94"/>
    </location>
</feature>
<dbReference type="PROSITE" id="PS51084">
    <property type="entry name" value="HIT_2"/>
    <property type="match status" value="1"/>
</dbReference>
<dbReference type="PATRIC" id="fig|294.132.peg.2986"/>
<dbReference type="InterPro" id="IPR011146">
    <property type="entry name" value="HIT-like"/>
</dbReference>
<accession>A0A0F4TIU0</accession>
<dbReference type="EMBL" id="LACC01000023">
    <property type="protein sequence ID" value="KJZ43954.1"/>
    <property type="molecule type" value="Genomic_DNA"/>
</dbReference>